<dbReference type="Gene3D" id="1.10.357.10">
    <property type="entry name" value="Tetracycline Repressor, domain 2"/>
    <property type="match status" value="1"/>
</dbReference>
<keyword evidence="7" id="KW-1185">Reference proteome</keyword>
<evidence type="ECO:0000256" key="2">
    <source>
        <dbReference type="ARBA" id="ARBA00023125"/>
    </source>
</evidence>
<keyword evidence="1" id="KW-0805">Transcription regulation</keyword>
<dbReference type="SUPFAM" id="SSF48498">
    <property type="entry name" value="Tetracyclin repressor-like, C-terminal domain"/>
    <property type="match status" value="1"/>
</dbReference>
<evidence type="ECO:0000313" key="6">
    <source>
        <dbReference type="EMBL" id="MBU3060127.1"/>
    </source>
</evidence>
<dbReference type="InterPro" id="IPR036271">
    <property type="entry name" value="Tet_transcr_reg_TetR-rel_C_sf"/>
</dbReference>
<accession>A0ABS6AQ40</accession>
<evidence type="ECO:0000313" key="7">
    <source>
        <dbReference type="Proteomes" id="UP000733379"/>
    </source>
</evidence>
<dbReference type="PANTHER" id="PTHR30055:SF234">
    <property type="entry name" value="HTH-TYPE TRANSCRIPTIONAL REGULATOR BETI"/>
    <property type="match status" value="1"/>
</dbReference>
<dbReference type="Pfam" id="PF00440">
    <property type="entry name" value="TetR_N"/>
    <property type="match status" value="1"/>
</dbReference>
<dbReference type="PRINTS" id="PR00455">
    <property type="entry name" value="HTHTETR"/>
</dbReference>
<evidence type="ECO:0000259" key="5">
    <source>
        <dbReference type="PROSITE" id="PS50977"/>
    </source>
</evidence>
<dbReference type="PANTHER" id="PTHR30055">
    <property type="entry name" value="HTH-TYPE TRANSCRIPTIONAL REGULATOR RUTR"/>
    <property type="match status" value="1"/>
</dbReference>
<dbReference type="PROSITE" id="PS50977">
    <property type="entry name" value="HTH_TETR_2"/>
    <property type="match status" value="1"/>
</dbReference>
<keyword evidence="3" id="KW-0804">Transcription</keyword>
<organism evidence="6 7">
    <name type="scientific">Nocardia albiluteola</name>
    <dbReference type="NCBI Taxonomy" id="2842303"/>
    <lineage>
        <taxon>Bacteria</taxon>
        <taxon>Bacillati</taxon>
        <taxon>Actinomycetota</taxon>
        <taxon>Actinomycetes</taxon>
        <taxon>Mycobacteriales</taxon>
        <taxon>Nocardiaceae</taxon>
        <taxon>Nocardia</taxon>
    </lineage>
</organism>
<sequence>MIPSIDKPSRRYSTRGNRPDGTVITVTATRDRILDALETLLLEKGVSQVTLENVAAAAGVSKGGLLYHFKSKDALLAGLVRRLGERADQQLTQAVAQGRSVAEWYLQSPSTDSDSDALELALYRSMMAAMRTVDAHDQRDNEAQRALTAVMDAWKSGLDTEFDDPVHAEIVRLVGDGVYLRALLGLPPIPPDHYRAVIDRLLTPDQDHTAPAAN</sequence>
<dbReference type="EMBL" id="JAHKNI010000001">
    <property type="protein sequence ID" value="MBU3060127.1"/>
    <property type="molecule type" value="Genomic_DNA"/>
</dbReference>
<protein>
    <submittedName>
        <fullName evidence="6">TetR/AcrR family transcriptional regulator</fullName>
    </submittedName>
</protein>
<comment type="caution">
    <text evidence="6">The sequence shown here is derived from an EMBL/GenBank/DDBJ whole genome shotgun (WGS) entry which is preliminary data.</text>
</comment>
<dbReference type="Proteomes" id="UP000733379">
    <property type="component" value="Unassembled WGS sequence"/>
</dbReference>
<evidence type="ECO:0000256" key="1">
    <source>
        <dbReference type="ARBA" id="ARBA00023015"/>
    </source>
</evidence>
<dbReference type="InterPro" id="IPR050109">
    <property type="entry name" value="HTH-type_TetR-like_transc_reg"/>
</dbReference>
<dbReference type="InterPro" id="IPR041479">
    <property type="entry name" value="TetR_CgmR_C"/>
</dbReference>
<dbReference type="Pfam" id="PF17937">
    <property type="entry name" value="TetR_C_28"/>
    <property type="match status" value="1"/>
</dbReference>
<dbReference type="InterPro" id="IPR001647">
    <property type="entry name" value="HTH_TetR"/>
</dbReference>
<name>A0ABS6AQ40_9NOCA</name>
<reference evidence="6 7" key="1">
    <citation type="submission" date="2021-06" db="EMBL/GenBank/DDBJ databases">
        <title>Actinomycetes sequencing.</title>
        <authorList>
            <person name="Shan Q."/>
        </authorList>
    </citation>
    <scope>NUCLEOTIDE SEQUENCE [LARGE SCALE GENOMIC DNA]</scope>
    <source>
        <strain evidence="6 7">NEAU-G5</strain>
    </source>
</reference>
<keyword evidence="2 4" id="KW-0238">DNA-binding</keyword>
<dbReference type="SUPFAM" id="SSF46689">
    <property type="entry name" value="Homeodomain-like"/>
    <property type="match status" value="1"/>
</dbReference>
<gene>
    <name evidence="6" type="ORF">KO481_01115</name>
</gene>
<evidence type="ECO:0000256" key="3">
    <source>
        <dbReference type="ARBA" id="ARBA00023163"/>
    </source>
</evidence>
<evidence type="ECO:0000256" key="4">
    <source>
        <dbReference type="PROSITE-ProRule" id="PRU00335"/>
    </source>
</evidence>
<feature type="domain" description="HTH tetR-type" evidence="5">
    <location>
        <begin position="27"/>
        <end position="87"/>
    </location>
</feature>
<feature type="DNA-binding region" description="H-T-H motif" evidence="4">
    <location>
        <begin position="50"/>
        <end position="69"/>
    </location>
</feature>
<proteinExistence type="predicted"/>
<dbReference type="InterPro" id="IPR009057">
    <property type="entry name" value="Homeodomain-like_sf"/>
</dbReference>